<dbReference type="InterPro" id="IPR036977">
    <property type="entry name" value="DNA_primase_Znf_CHC2"/>
</dbReference>
<keyword evidence="3" id="KW-1185">Reference proteome</keyword>
<dbReference type="GO" id="GO:0004252">
    <property type="term" value="F:serine-type endopeptidase activity"/>
    <property type="evidence" value="ECO:0007669"/>
    <property type="project" value="InterPro"/>
</dbReference>
<dbReference type="GO" id="GO:0008270">
    <property type="term" value="F:zinc ion binding"/>
    <property type="evidence" value="ECO:0007669"/>
    <property type="project" value="InterPro"/>
</dbReference>
<protein>
    <submittedName>
        <fullName evidence="2">MarR family protein</fullName>
    </submittedName>
</protein>
<dbReference type="Pfam" id="PF01726">
    <property type="entry name" value="LexA_DNA_bind"/>
    <property type="match status" value="1"/>
</dbReference>
<organism evidence="2 3">
    <name type="scientific">Moorella mulderi DSM 14980</name>
    <dbReference type="NCBI Taxonomy" id="1122241"/>
    <lineage>
        <taxon>Bacteria</taxon>
        <taxon>Bacillati</taxon>
        <taxon>Bacillota</taxon>
        <taxon>Clostridia</taxon>
        <taxon>Neomoorellales</taxon>
        <taxon>Neomoorellaceae</taxon>
        <taxon>Neomoorella</taxon>
    </lineage>
</organism>
<gene>
    <name evidence="2" type="ORF">MOMUL_28070</name>
</gene>
<dbReference type="SUPFAM" id="SSF46785">
    <property type="entry name" value="Winged helix' DNA-binding domain"/>
    <property type="match status" value="1"/>
</dbReference>
<dbReference type="Proteomes" id="UP000075670">
    <property type="component" value="Unassembled WGS sequence"/>
</dbReference>
<proteinExistence type="predicted"/>
<name>A0A151ATL3_9FIRM</name>
<dbReference type="GO" id="GO:0006508">
    <property type="term" value="P:proteolysis"/>
    <property type="evidence" value="ECO:0007669"/>
    <property type="project" value="InterPro"/>
</dbReference>
<dbReference type="Gene3D" id="3.40.1360.10">
    <property type="match status" value="1"/>
</dbReference>
<dbReference type="InterPro" id="IPR036388">
    <property type="entry name" value="WH-like_DNA-bd_sf"/>
</dbReference>
<dbReference type="GO" id="GO:0003677">
    <property type="term" value="F:DNA binding"/>
    <property type="evidence" value="ECO:0007669"/>
    <property type="project" value="InterPro"/>
</dbReference>
<sequence>MGAVVTLTKRDNANKFDWTPLYEAYVSGANGSPLNERDDGWMDGCCPLHDDTRPSFSFNRWSGYWLCRAGCGAGWPLDFLAEVDGLEGDAALDKIRELCGSLPPNIIPGPLNLEAYAAYCNLPVPFFQKLGLTECTKGIKIPYCNVDGQVFRYRYRLSLSKQGTRFTWGTGKGILPYGLENLYLAKKAGYLLLVEGESDCHICWYAGIPALGSPGVAAWQREWSALIPEGVQIYIWQEPDEGHVLVEKVLRDFPDAKIIKTTVEEKDPRQVWLSSRDKADFVRRINELLQTATTADDLQGAARRTEREAAWQKCKDLATEPDILIHVLNTLSQVVAGEREALAVLYLALTSRLLPRPINLLLQAPPGAGKSYLVDRVLQMFPESAYYKLTASSERAFIYSDENFAHRTVVVAEAAGLHSDGVAGTIVRELIWGNKLAYEVVEKTPDGLRPRKIIKDGPVGLITTTVKNVEGELATRLLVVELKDTPEQTRLILEAEAREAAGQATMPDLSQFVALQKWLELNGPANVVVPYAETLAKLLKPSSVRVRRDFKQLLTLIMAYALLHQATRQVKDEGTIVATIEDYSNIYHIANNLFSSSSMEALTPAQNELVEAVRHHYASHSCSMTLRQLADALGIDKSAASRRLQAVLAKGYVRNLQDKPGQPAMLVPGDPPPDNNPVLPKPEELTLAFKNAGV</sequence>
<feature type="domain" description="LexA repressor DNA-binding" evidence="1">
    <location>
        <begin position="599"/>
        <end position="660"/>
    </location>
</feature>
<dbReference type="SUPFAM" id="SSF57783">
    <property type="entry name" value="Zinc beta-ribbon"/>
    <property type="match status" value="1"/>
</dbReference>
<evidence type="ECO:0000313" key="2">
    <source>
        <dbReference type="EMBL" id="KYH30932.1"/>
    </source>
</evidence>
<dbReference type="InterPro" id="IPR036390">
    <property type="entry name" value="WH_DNA-bd_sf"/>
</dbReference>
<accession>A0A151ATL3</accession>
<dbReference type="EMBL" id="LTBC01000018">
    <property type="protein sequence ID" value="KYH30932.1"/>
    <property type="molecule type" value="Genomic_DNA"/>
</dbReference>
<dbReference type="OrthoDB" id="1713859at2"/>
<dbReference type="Gene3D" id="1.10.10.10">
    <property type="entry name" value="Winged helix-like DNA-binding domain superfamily/Winged helix DNA-binding domain"/>
    <property type="match status" value="1"/>
</dbReference>
<dbReference type="Gene3D" id="3.90.580.10">
    <property type="entry name" value="Zinc finger, CHC2-type domain"/>
    <property type="match status" value="1"/>
</dbReference>
<evidence type="ECO:0000313" key="3">
    <source>
        <dbReference type="Proteomes" id="UP000075670"/>
    </source>
</evidence>
<dbReference type="PATRIC" id="fig|1122241.3.peg.2983"/>
<dbReference type="AlphaFoldDB" id="A0A151ATL3"/>
<dbReference type="GO" id="GO:0006260">
    <property type="term" value="P:DNA replication"/>
    <property type="evidence" value="ECO:0007669"/>
    <property type="project" value="InterPro"/>
</dbReference>
<reference evidence="2 3" key="1">
    <citation type="submission" date="2016-02" db="EMBL/GenBank/DDBJ databases">
        <title>Genome sequence of Moorella mulderi DSM 14980.</title>
        <authorList>
            <person name="Poehlein A."/>
            <person name="Daniel R."/>
        </authorList>
    </citation>
    <scope>NUCLEOTIDE SEQUENCE [LARGE SCALE GENOMIC DNA]</scope>
    <source>
        <strain evidence="2 3">DSM 14980</strain>
    </source>
</reference>
<evidence type="ECO:0000259" key="1">
    <source>
        <dbReference type="Pfam" id="PF01726"/>
    </source>
</evidence>
<comment type="caution">
    <text evidence="2">The sequence shown here is derived from an EMBL/GenBank/DDBJ whole genome shotgun (WGS) entry which is preliminary data.</text>
</comment>
<dbReference type="InterPro" id="IPR006199">
    <property type="entry name" value="LexA_DNA-bd_dom"/>
</dbReference>